<feature type="compositionally biased region" description="Basic and acidic residues" evidence="4">
    <location>
        <begin position="405"/>
        <end position="417"/>
    </location>
</feature>
<feature type="region of interest" description="Disordered" evidence="4">
    <location>
        <begin position="90"/>
        <end position="132"/>
    </location>
</feature>
<dbReference type="PANTHER" id="PTHR19980">
    <property type="entry name" value="RNA CLEAVAGE STIMULATION FACTOR"/>
    <property type="match status" value="1"/>
</dbReference>
<evidence type="ECO:0000313" key="7">
    <source>
        <dbReference type="Proteomes" id="UP000613580"/>
    </source>
</evidence>
<dbReference type="GO" id="GO:0003729">
    <property type="term" value="F:mRNA binding"/>
    <property type="evidence" value="ECO:0007669"/>
    <property type="project" value="TreeGrafter"/>
</dbReference>
<dbReference type="Proteomes" id="UP000613580">
    <property type="component" value="Unassembled WGS sequence"/>
</dbReference>
<keyword evidence="3" id="KW-0507">mRNA processing</keyword>
<comment type="function">
    <text evidence="3">Component of the cleavage factor IA (CFIA) complex, which is involved in the endonucleolytic cleavage during polyadenylation-dependent pre-mRNA 3'-end formation.</text>
</comment>
<keyword evidence="3" id="KW-0963">Cytoplasm</keyword>
<evidence type="ECO:0000256" key="4">
    <source>
        <dbReference type="SAM" id="MobiDB-lite"/>
    </source>
</evidence>
<keyword evidence="2 3" id="KW-0539">Nucleus</keyword>
<feature type="region of interest" description="Disordered" evidence="4">
    <location>
        <begin position="459"/>
        <end position="510"/>
    </location>
</feature>
<reference evidence="6" key="1">
    <citation type="submission" date="2020-05" db="EMBL/GenBank/DDBJ databases">
        <title>Mycena genomes resolve the evolution of fungal bioluminescence.</title>
        <authorList>
            <person name="Tsai I.J."/>
        </authorList>
    </citation>
    <scope>NUCLEOTIDE SEQUENCE</scope>
    <source>
        <strain evidence="6">110903Hualien_Pintung</strain>
    </source>
</reference>
<evidence type="ECO:0000256" key="1">
    <source>
        <dbReference type="ARBA" id="ARBA00022737"/>
    </source>
</evidence>
<dbReference type="EMBL" id="JACAZE010000004">
    <property type="protein sequence ID" value="KAF7318018.1"/>
    <property type="molecule type" value="Genomic_DNA"/>
</dbReference>
<dbReference type="InterPro" id="IPR008847">
    <property type="entry name" value="Suf"/>
</dbReference>
<feature type="compositionally biased region" description="Pro residues" evidence="4">
    <location>
        <begin position="466"/>
        <end position="480"/>
    </location>
</feature>
<dbReference type="GO" id="GO:0005634">
    <property type="term" value="C:nucleus"/>
    <property type="evidence" value="ECO:0007669"/>
    <property type="project" value="UniProtKB-SubCell"/>
</dbReference>
<evidence type="ECO:0000259" key="5">
    <source>
        <dbReference type="Pfam" id="PF05843"/>
    </source>
</evidence>
<sequence length="510" mass="57248">MRYYPETWFMAYSPSVGNTSVAISILKQGLEANSESHAPTYAYAEQLELAELKKHSAQRDFAEIHTVYERFFGLLRTELTRLKQPVDAAPAAATDTSGDDPVSDANGNANGNANGPANGDAPADGAAAPPNPLADELVERQKHYSNAWINYMRFARRAQGPKAGRDVFGKARRDEFTGWEVFESAALTEYRYSRNDSKEKKENDGKDVAARIFEMGMKKYAEDPQYVLSHLSFLLTINDENNARALFERVINTFTPQQAKPIWERWSRSQYMYDDLQAVLDLERRMAQVYPNDAPIKRFAQRHTYHSIDPIAESDLGFFKTKKQNTGSLSPHATFVNGNGTNALGPSTSMPNINNNNNSNSNSNKRPGPPTDRKPQDFKRARNDDRDRERERERRGTGQRHPSPSRRDESAGPARREPLVLKPILQRFMAQLPPADRWDGPMLHTKNLIDSLRDTVIISGNKSRNSPPPPPQSVPLPASPPTRSAGRPPPDYGPYQGPNSMPPRGNRGRY</sequence>
<dbReference type="Pfam" id="PF05843">
    <property type="entry name" value="Suf"/>
    <property type="match status" value="1"/>
</dbReference>
<organism evidence="6 7">
    <name type="scientific">Mycena chlorophos</name>
    <name type="common">Agaric fungus</name>
    <name type="synonym">Agaricus chlorophos</name>
    <dbReference type="NCBI Taxonomy" id="658473"/>
    <lineage>
        <taxon>Eukaryota</taxon>
        <taxon>Fungi</taxon>
        <taxon>Dikarya</taxon>
        <taxon>Basidiomycota</taxon>
        <taxon>Agaricomycotina</taxon>
        <taxon>Agaricomycetes</taxon>
        <taxon>Agaricomycetidae</taxon>
        <taxon>Agaricales</taxon>
        <taxon>Marasmiineae</taxon>
        <taxon>Mycenaceae</taxon>
        <taxon>Mycena</taxon>
    </lineage>
</organism>
<proteinExistence type="predicted"/>
<feature type="region of interest" description="Disordered" evidence="4">
    <location>
        <begin position="323"/>
        <end position="417"/>
    </location>
</feature>
<feature type="compositionally biased region" description="Low complexity" evidence="4">
    <location>
        <begin position="103"/>
        <end position="128"/>
    </location>
</feature>
<evidence type="ECO:0000256" key="3">
    <source>
        <dbReference type="RuleBase" id="RU369035"/>
    </source>
</evidence>
<dbReference type="InterPro" id="IPR045243">
    <property type="entry name" value="Rna14-like"/>
</dbReference>
<dbReference type="AlphaFoldDB" id="A0A8H6WKF8"/>
<feature type="compositionally biased region" description="Basic and acidic residues" evidence="4">
    <location>
        <begin position="371"/>
        <end position="396"/>
    </location>
</feature>
<evidence type="ECO:0000313" key="6">
    <source>
        <dbReference type="EMBL" id="KAF7318018.1"/>
    </source>
</evidence>
<feature type="domain" description="Suppressor of forked" evidence="5">
    <location>
        <begin position="1"/>
        <end position="316"/>
    </location>
</feature>
<dbReference type="PANTHER" id="PTHR19980:SF0">
    <property type="entry name" value="CLEAVAGE STIMULATION FACTOR SUBUNIT 3"/>
    <property type="match status" value="1"/>
</dbReference>
<name>A0A8H6WKF8_MYCCL</name>
<dbReference type="Gene3D" id="1.25.40.1040">
    <property type="match status" value="1"/>
</dbReference>
<dbReference type="GO" id="GO:0005737">
    <property type="term" value="C:cytoplasm"/>
    <property type="evidence" value="ECO:0007669"/>
    <property type="project" value="UniProtKB-SubCell"/>
</dbReference>
<dbReference type="OrthoDB" id="26282at2759"/>
<gene>
    <name evidence="6" type="ORF">HMN09_00309100</name>
</gene>
<evidence type="ECO:0000256" key="2">
    <source>
        <dbReference type="ARBA" id="ARBA00023242"/>
    </source>
</evidence>
<comment type="subcellular location">
    <subcellularLocation>
        <location evidence="3">Nucleus</location>
    </subcellularLocation>
    <subcellularLocation>
        <location evidence="3">Cytoplasm</location>
    </subcellularLocation>
    <text evidence="3">Nucleus and/or cytoplasm.</text>
</comment>
<keyword evidence="1" id="KW-0677">Repeat</keyword>
<protein>
    <recommendedName>
        <fullName evidence="3">mRNA 3'-end-processing protein RNA14</fullName>
    </recommendedName>
</protein>
<accession>A0A8H6WKF8</accession>
<feature type="compositionally biased region" description="Polar residues" evidence="4">
    <location>
        <begin position="324"/>
        <end position="351"/>
    </location>
</feature>
<comment type="caution">
    <text evidence="6">The sequence shown here is derived from an EMBL/GenBank/DDBJ whole genome shotgun (WGS) entry which is preliminary data.</text>
</comment>
<keyword evidence="7" id="KW-1185">Reference proteome</keyword>
<dbReference type="InterPro" id="IPR011990">
    <property type="entry name" value="TPR-like_helical_dom_sf"/>
</dbReference>
<feature type="compositionally biased region" description="Low complexity" evidence="4">
    <location>
        <begin position="352"/>
        <end position="364"/>
    </location>
</feature>
<dbReference type="GO" id="GO:0180010">
    <property type="term" value="P:co-transcriptional mRNA 3'-end processing, cleavage and polyadenylation pathway"/>
    <property type="evidence" value="ECO:0007669"/>
    <property type="project" value="UniProtKB-UniRule"/>
</dbReference>
<dbReference type="SUPFAM" id="SSF48452">
    <property type="entry name" value="TPR-like"/>
    <property type="match status" value="1"/>
</dbReference>